<organism evidence="2 3">
    <name type="scientific">Euhalothece natronophila Z-M001</name>
    <dbReference type="NCBI Taxonomy" id="522448"/>
    <lineage>
        <taxon>Bacteria</taxon>
        <taxon>Bacillati</taxon>
        <taxon>Cyanobacteriota</taxon>
        <taxon>Cyanophyceae</taxon>
        <taxon>Oscillatoriophycideae</taxon>
        <taxon>Chroococcales</taxon>
        <taxon>Halothecacae</taxon>
        <taxon>Halothece cluster</taxon>
        <taxon>Euhalothece</taxon>
    </lineage>
</organism>
<protein>
    <submittedName>
        <fullName evidence="2">Type II toxin-antitoxin system RelE/ParE family toxin</fullName>
    </submittedName>
</protein>
<name>A0A5B8NPL8_9CHRO</name>
<dbReference type="InterPro" id="IPR007712">
    <property type="entry name" value="RelE/ParE_toxin"/>
</dbReference>
<dbReference type="InterPro" id="IPR035093">
    <property type="entry name" value="RelE/ParE_toxin_dom_sf"/>
</dbReference>
<dbReference type="RefSeq" id="WP_146296787.1">
    <property type="nucleotide sequence ID" value="NZ_CP042326.1"/>
</dbReference>
<dbReference type="PANTHER" id="PTHR38813:SF1">
    <property type="entry name" value="TOXIN RELE1-RELATED"/>
    <property type="match status" value="1"/>
</dbReference>
<sequence length="89" mass="10869">MEVEYRQLFLKDLKKLKKQPVYQRVIELAFEKLPDAKDLTDVSNVKALKSYPNRYRIRIGDYRVGIEVKKGKVEMMRVLHRRDFYRYFP</sequence>
<reference evidence="2" key="1">
    <citation type="submission" date="2019-08" db="EMBL/GenBank/DDBJ databases">
        <title>Carotenoids and Carotenoid Binding Proteins in the Halophilic Cyanobacterium Euhalothece sp. ZM00.</title>
        <authorList>
            <person name="Cho S.M."/>
            <person name="Song J.Y."/>
            <person name="Park Y.-I."/>
        </authorList>
    </citation>
    <scope>NUCLEOTIDE SEQUENCE [LARGE SCALE GENOMIC DNA]</scope>
    <source>
        <strain evidence="2">Z-M001</strain>
    </source>
</reference>
<dbReference type="EMBL" id="CP042326">
    <property type="protein sequence ID" value="QDZ40947.1"/>
    <property type="molecule type" value="Genomic_DNA"/>
</dbReference>
<evidence type="ECO:0000313" key="3">
    <source>
        <dbReference type="Proteomes" id="UP000318453"/>
    </source>
</evidence>
<keyword evidence="3" id="KW-1185">Reference proteome</keyword>
<dbReference type="Pfam" id="PF05016">
    <property type="entry name" value="ParE_toxin"/>
    <property type="match status" value="1"/>
</dbReference>
<dbReference type="InterPro" id="IPR052747">
    <property type="entry name" value="TA_system_RelE_toxin"/>
</dbReference>
<gene>
    <name evidence="2" type="ORF">FRE64_13960</name>
</gene>
<keyword evidence="1" id="KW-1277">Toxin-antitoxin system</keyword>
<proteinExistence type="predicted"/>
<dbReference type="OrthoDB" id="163524at2"/>
<dbReference type="Gene3D" id="3.30.2310.20">
    <property type="entry name" value="RelE-like"/>
    <property type="match status" value="1"/>
</dbReference>
<evidence type="ECO:0000256" key="1">
    <source>
        <dbReference type="ARBA" id="ARBA00022649"/>
    </source>
</evidence>
<dbReference type="AlphaFoldDB" id="A0A5B8NPL8"/>
<dbReference type="Proteomes" id="UP000318453">
    <property type="component" value="Chromosome"/>
</dbReference>
<dbReference type="PANTHER" id="PTHR38813">
    <property type="match status" value="1"/>
</dbReference>
<evidence type="ECO:0000313" key="2">
    <source>
        <dbReference type="EMBL" id="QDZ40947.1"/>
    </source>
</evidence>
<accession>A0A5B8NPL8</accession>
<dbReference type="SUPFAM" id="SSF143011">
    <property type="entry name" value="RelE-like"/>
    <property type="match status" value="1"/>
</dbReference>
<dbReference type="KEGG" id="enn:FRE64_13960"/>